<dbReference type="EMBL" id="AEVO01000140">
    <property type="protein sequence ID" value="EFY06260.1"/>
    <property type="molecule type" value="Genomic_DNA"/>
</dbReference>
<accession>E8LMJ8</accession>
<dbReference type="STRING" id="762983.HMPREF9444_01990"/>
<proteinExistence type="predicted"/>
<name>E8LMJ8_SUCHY</name>
<organism evidence="1 2">
    <name type="scientific">Succinatimonas hippei (strain DSM 22608 / JCM 16073 / KCTC 15190 / YIT 12066)</name>
    <dbReference type="NCBI Taxonomy" id="762983"/>
    <lineage>
        <taxon>Bacteria</taxon>
        <taxon>Pseudomonadati</taxon>
        <taxon>Pseudomonadota</taxon>
        <taxon>Gammaproteobacteria</taxon>
        <taxon>Aeromonadales</taxon>
        <taxon>Succinivibrionaceae</taxon>
        <taxon>Succinatimonas</taxon>
    </lineage>
</organism>
<evidence type="ECO:0000313" key="1">
    <source>
        <dbReference type="EMBL" id="EFY06260.1"/>
    </source>
</evidence>
<keyword evidence="2" id="KW-1185">Reference proteome</keyword>
<dbReference type="InterPro" id="IPR008878">
    <property type="entry name" value="Transposase_IS66_Orf2"/>
</dbReference>
<dbReference type="OrthoDB" id="4956084at2"/>
<dbReference type="HOGENOM" id="CLU_2526258_0_0_6"/>
<dbReference type="AlphaFoldDB" id="E8LMJ8"/>
<sequence length="84" mass="9404">MIGTSKIVIVRKTVPGVWGIHKLAALVKDNFVIDPGDELSVVFATHNYKRLKVVTVDATGVELRIRMLNKGLFRTFVLNRNAKN</sequence>
<evidence type="ECO:0000313" key="2">
    <source>
        <dbReference type="Proteomes" id="UP000018458"/>
    </source>
</evidence>
<dbReference type="RefSeq" id="WP_009144136.1">
    <property type="nucleotide sequence ID" value="NZ_GL831065.1"/>
</dbReference>
<protein>
    <submittedName>
        <fullName evidence="1">Uncharacterized protein</fullName>
    </submittedName>
</protein>
<gene>
    <name evidence="1" type="ORF">HMPREF9444_01990</name>
</gene>
<comment type="caution">
    <text evidence="1">The sequence shown here is derived from an EMBL/GenBank/DDBJ whole genome shotgun (WGS) entry which is preliminary data.</text>
</comment>
<dbReference type="Proteomes" id="UP000018458">
    <property type="component" value="Unassembled WGS sequence"/>
</dbReference>
<dbReference type="Pfam" id="PF05717">
    <property type="entry name" value="TnpB_IS66"/>
    <property type="match status" value="1"/>
</dbReference>
<reference evidence="1 2" key="1">
    <citation type="submission" date="2011-01" db="EMBL/GenBank/DDBJ databases">
        <authorList>
            <person name="Weinstock G."/>
            <person name="Sodergren E."/>
            <person name="Clifton S."/>
            <person name="Fulton L."/>
            <person name="Fulton B."/>
            <person name="Courtney L."/>
            <person name="Fronick C."/>
            <person name="Harrison M."/>
            <person name="Strong C."/>
            <person name="Farmer C."/>
            <person name="Delahaunty K."/>
            <person name="Markovic C."/>
            <person name="Hall O."/>
            <person name="Minx P."/>
            <person name="Tomlinson C."/>
            <person name="Mitreva M."/>
            <person name="Hou S."/>
            <person name="Chen J."/>
            <person name="Wollam A."/>
            <person name="Pepin K.H."/>
            <person name="Johnson M."/>
            <person name="Bhonagiri V."/>
            <person name="Zhang X."/>
            <person name="Suruliraj S."/>
            <person name="Warren W."/>
            <person name="Chinwalla A."/>
            <person name="Mardis E.R."/>
            <person name="Wilson R.K."/>
        </authorList>
    </citation>
    <scope>NUCLEOTIDE SEQUENCE [LARGE SCALE GENOMIC DNA]</scope>
    <source>
        <strain evidence="2">DSM 22608 / JCM 16073 / KCTC 15190 / YIT 12066</strain>
    </source>
</reference>